<dbReference type="EMBL" id="SNVI01000002">
    <property type="protein sequence ID" value="TFE42021.1"/>
    <property type="molecule type" value="Genomic_DNA"/>
</dbReference>
<comment type="caution">
    <text evidence="1">The sequence shown here is derived from an EMBL/GenBank/DDBJ whole genome shotgun (WGS) entry which is preliminary data.</text>
</comment>
<gene>
    <name evidence="1" type="ORF">E2553_36010</name>
</gene>
<evidence type="ECO:0000313" key="2">
    <source>
        <dbReference type="Proteomes" id="UP000297385"/>
    </source>
</evidence>
<dbReference type="RefSeq" id="WP_134465297.1">
    <property type="nucleotide sequence ID" value="NZ_JBHMFL010000100.1"/>
</dbReference>
<name>A0A4Y8MXA5_9BURK</name>
<protein>
    <submittedName>
        <fullName evidence="1">Uncharacterized protein</fullName>
    </submittedName>
</protein>
<dbReference type="AlphaFoldDB" id="A0A4Y8MXA5"/>
<dbReference type="GeneID" id="97310846"/>
<accession>A0A4Y8MXA5</accession>
<dbReference type="Proteomes" id="UP000297385">
    <property type="component" value="Unassembled WGS sequence"/>
</dbReference>
<reference evidence="1 2" key="1">
    <citation type="submission" date="2019-03" db="EMBL/GenBank/DDBJ databases">
        <title>Complete Genome Sequence of Paraburkholderia dipogonis ICMP 19430T, a Nitrogen-fixing Symbiont of the South African Invasive Legume Dipogon lignosus in New Zealand.</title>
        <authorList>
            <person name="De Meyer S.E."/>
        </authorList>
    </citation>
    <scope>NUCLEOTIDE SEQUENCE [LARGE SCALE GENOMIC DNA]</scope>
    <source>
        <strain evidence="1 2">ICMP 19430</strain>
    </source>
</reference>
<sequence length="404" mass="45982">MKSFFGAIQHWFAGDLYGRHLGLILQEVGNRHPEALTSFITEVFGIPRSEQKSARFQAEYSFDGKRGTRRADLAIFLDGEEDPRVLVEIKYHDKPIQATESKPAQLADYRSWRSRTSNRHVLLISRELYSAEGIEIRRWNDLAHHLRSYAKRSDLIDMLVTYLEEEGNVMQDIASVALIKYIKRYLCNRKPGANNLEGPVEFSNLLKNVQLLSGVFHGHFKTAWKNAGIKTEGDSYDRRSKVASIDFDVWHRLKPVPEGRSVVDEFGGLRNELKDGGQLYAFARHSLGHSSNWLRVRYGVMFDVSPNDNESDPPRAYLFADVIGAAIERGQIKTWSEKKIHYKWVTNEAEKGSGKVEHHLNTLILDAVDKTLDARLPLLAQQKKALMLLRKSLGSGRQPLLTAA</sequence>
<proteinExistence type="predicted"/>
<evidence type="ECO:0000313" key="1">
    <source>
        <dbReference type="EMBL" id="TFE42021.1"/>
    </source>
</evidence>
<organism evidence="1 2">
    <name type="scientific">Paraburkholderia dipogonis</name>
    <dbReference type="NCBI Taxonomy" id="1211383"/>
    <lineage>
        <taxon>Bacteria</taxon>
        <taxon>Pseudomonadati</taxon>
        <taxon>Pseudomonadota</taxon>
        <taxon>Betaproteobacteria</taxon>
        <taxon>Burkholderiales</taxon>
        <taxon>Burkholderiaceae</taxon>
        <taxon>Paraburkholderia</taxon>
    </lineage>
</organism>